<evidence type="ECO:0000313" key="4">
    <source>
        <dbReference type="Proteomes" id="UP000310541"/>
    </source>
</evidence>
<feature type="region of interest" description="Disordered" evidence="1">
    <location>
        <begin position="41"/>
        <end position="72"/>
    </location>
</feature>
<evidence type="ECO:0000259" key="2">
    <source>
        <dbReference type="SMART" id="SM00909"/>
    </source>
</evidence>
<protein>
    <submittedName>
        <fullName evidence="3">Sporulation protein</fullName>
    </submittedName>
</protein>
<reference evidence="3 4" key="1">
    <citation type="submission" date="2019-04" db="EMBL/GenBank/DDBJ databases">
        <title>Genome sequence of Bacillus hwajinpoensis strain Y2.</title>
        <authorList>
            <person name="Fair J.L."/>
            <person name="Maclea K.S."/>
        </authorList>
    </citation>
    <scope>NUCLEOTIDE SEQUENCE [LARGE SCALE GENOMIC DNA]</scope>
    <source>
        <strain evidence="3 4">Y2</strain>
    </source>
</reference>
<dbReference type="InterPro" id="IPR019606">
    <property type="entry name" value="GerMN"/>
</dbReference>
<dbReference type="Pfam" id="PF10646">
    <property type="entry name" value="Germane"/>
    <property type="match status" value="2"/>
</dbReference>
<evidence type="ECO:0000313" key="3">
    <source>
        <dbReference type="EMBL" id="TKD70334.1"/>
    </source>
</evidence>
<sequence length="362" mass="39309">MRLRGIGFIIMLLSFLLTISGCGFGFEKTLKEIDPPKVDYVEEGKQLDDKDTGAVKEESGAEDAEGEQATDATTGMTPRQLYLLDANGMVVPQTVQLPAVEGAAKQALEYLVVDGPVTEMLPNGFKAVLPAGTVVQGIDQMDHTLVVDFSKEFKDYAAENEKQILEAVTWTLTQFEGVEKVKIQINGYDQTEMPVNGTPIGESFSRANGINHEMGNVVDVSNSEGITVYFMAQSDDYSYYVPVTKRMEGVSNDVKGVLKGLMEGPPVHSGLFTQISKDVKLLNAKEEDGLLTLDFNDAILTGAEDKVLEKELLNTLVLSLTEQTNVEEVAITVDGNAEVVDESGKSLSEPVTRPVDVNKVGF</sequence>
<organism evidence="3 4">
    <name type="scientific">Guptibacillus hwajinpoensis</name>
    <dbReference type="NCBI Taxonomy" id="208199"/>
    <lineage>
        <taxon>Bacteria</taxon>
        <taxon>Bacillati</taxon>
        <taxon>Bacillota</taxon>
        <taxon>Bacilli</taxon>
        <taxon>Bacillales</taxon>
        <taxon>Guptibacillaceae</taxon>
        <taxon>Guptibacillus</taxon>
    </lineage>
</organism>
<dbReference type="RefSeq" id="WP_136947739.1">
    <property type="nucleotide sequence ID" value="NZ_SWFM01000003.1"/>
</dbReference>
<feature type="domain" description="GerMN" evidence="2">
    <location>
        <begin position="254"/>
        <end position="342"/>
    </location>
</feature>
<dbReference type="Proteomes" id="UP000310541">
    <property type="component" value="Unassembled WGS sequence"/>
</dbReference>
<dbReference type="EMBL" id="SWFM01000003">
    <property type="protein sequence ID" value="TKD70334.1"/>
    <property type="molecule type" value="Genomic_DNA"/>
</dbReference>
<evidence type="ECO:0000256" key="1">
    <source>
        <dbReference type="SAM" id="MobiDB-lite"/>
    </source>
</evidence>
<gene>
    <name evidence="3" type="ORF">FBF83_13950</name>
</gene>
<feature type="compositionally biased region" description="Basic and acidic residues" evidence="1">
    <location>
        <begin position="41"/>
        <end position="59"/>
    </location>
</feature>
<dbReference type="PROSITE" id="PS51257">
    <property type="entry name" value="PROKAR_LIPOPROTEIN"/>
    <property type="match status" value="1"/>
</dbReference>
<proteinExistence type="predicted"/>
<comment type="caution">
    <text evidence="3">The sequence shown here is derived from an EMBL/GenBank/DDBJ whole genome shotgun (WGS) entry which is preliminary data.</text>
</comment>
<accession>A0A4U1MII7</accession>
<dbReference type="AlphaFoldDB" id="A0A4U1MII7"/>
<dbReference type="SMART" id="SM00909">
    <property type="entry name" value="Germane"/>
    <property type="match status" value="2"/>
</dbReference>
<feature type="domain" description="GerMN" evidence="2">
    <location>
        <begin position="104"/>
        <end position="194"/>
    </location>
</feature>
<name>A0A4U1MII7_9BACL</name>
<dbReference type="OrthoDB" id="1715058at2"/>